<dbReference type="EMBL" id="JAWDJW010000879">
    <property type="protein sequence ID" value="KAK3079860.1"/>
    <property type="molecule type" value="Genomic_DNA"/>
</dbReference>
<gene>
    <name evidence="1" type="ORF">LTS18_003724</name>
</gene>
<evidence type="ECO:0000313" key="1">
    <source>
        <dbReference type="EMBL" id="KAK3079860.1"/>
    </source>
</evidence>
<organism evidence="1 2">
    <name type="scientific">Coniosporium uncinatum</name>
    <dbReference type="NCBI Taxonomy" id="93489"/>
    <lineage>
        <taxon>Eukaryota</taxon>
        <taxon>Fungi</taxon>
        <taxon>Dikarya</taxon>
        <taxon>Ascomycota</taxon>
        <taxon>Pezizomycotina</taxon>
        <taxon>Dothideomycetes</taxon>
        <taxon>Dothideomycetes incertae sedis</taxon>
        <taxon>Coniosporium</taxon>
    </lineage>
</organism>
<comment type="caution">
    <text evidence="1">The sequence shown here is derived from an EMBL/GenBank/DDBJ whole genome shotgun (WGS) entry which is preliminary data.</text>
</comment>
<protein>
    <submittedName>
        <fullName evidence="1">Uncharacterized protein</fullName>
    </submittedName>
</protein>
<feature type="non-terminal residue" evidence="1">
    <location>
        <position position="1"/>
    </location>
</feature>
<keyword evidence="2" id="KW-1185">Reference proteome</keyword>
<name>A0ACC3DT97_9PEZI</name>
<accession>A0ACC3DT97</accession>
<proteinExistence type="predicted"/>
<dbReference type="Proteomes" id="UP001186974">
    <property type="component" value="Unassembled WGS sequence"/>
</dbReference>
<evidence type="ECO:0000313" key="2">
    <source>
        <dbReference type="Proteomes" id="UP001186974"/>
    </source>
</evidence>
<sequence>AEEGNRDLDSQELEEEIVVNFESPIPETSGTSEVENEEPQQVTEPQQEAEEQAPRRRSRRKPKKPDSTQQTANGEPSKALQKPPGGRSAAVGGWVLTREIRGVARSEH</sequence>
<reference evidence="1" key="1">
    <citation type="submission" date="2024-09" db="EMBL/GenBank/DDBJ databases">
        <title>Black Yeasts Isolated from many extreme environments.</title>
        <authorList>
            <person name="Coleine C."/>
            <person name="Stajich J.E."/>
            <person name="Selbmann L."/>
        </authorList>
    </citation>
    <scope>NUCLEOTIDE SEQUENCE</scope>
    <source>
        <strain evidence="1">CCFEE 5737</strain>
    </source>
</reference>